<dbReference type="InterPro" id="IPR014031">
    <property type="entry name" value="Ketoacyl_synth_C"/>
</dbReference>
<dbReference type="InterPro" id="IPR016039">
    <property type="entry name" value="Thiolase-like"/>
</dbReference>
<dbReference type="PANTHER" id="PTHR11712">
    <property type="entry name" value="POLYKETIDE SYNTHASE-RELATED"/>
    <property type="match status" value="1"/>
</dbReference>
<evidence type="ECO:0000256" key="2">
    <source>
        <dbReference type="ARBA" id="ARBA00022679"/>
    </source>
</evidence>
<dbReference type="Proteomes" id="UP000199073">
    <property type="component" value="Unassembled WGS sequence"/>
</dbReference>
<gene>
    <name evidence="5" type="ORF">SAMN05660330_02937</name>
</gene>
<dbReference type="STRING" id="91360.SAMN05660330_02937"/>
<dbReference type="AlphaFoldDB" id="A0A1H0T5D2"/>
<dbReference type="InterPro" id="IPR020841">
    <property type="entry name" value="PKS_Beta-ketoAc_synthase_dom"/>
</dbReference>
<dbReference type="SUPFAM" id="SSF53901">
    <property type="entry name" value="Thiolase-like"/>
    <property type="match status" value="1"/>
</dbReference>
<dbReference type="Pfam" id="PF00109">
    <property type="entry name" value="ketoacyl-synt"/>
    <property type="match status" value="1"/>
</dbReference>
<name>A0A1H0T5D2_9BACT</name>
<keyword evidence="2 3" id="KW-0808">Transferase</keyword>
<dbReference type="RefSeq" id="WP_176761250.1">
    <property type="nucleotide sequence ID" value="NZ_FNJI01000022.1"/>
</dbReference>
<dbReference type="EMBL" id="FNJI01000022">
    <property type="protein sequence ID" value="SDP49253.1"/>
    <property type="molecule type" value="Genomic_DNA"/>
</dbReference>
<accession>A0A1H0T5D2</accession>
<dbReference type="InterPro" id="IPR014030">
    <property type="entry name" value="Ketoacyl_synth_N"/>
</dbReference>
<sequence>MTRRVMVAAGNILTPLGDLQQTWNGLLAGKRGLDVQQFQSSMDPLPLGVIDGLEGSFGSWLRLRSMLDRLLADVPMLTGKTALFCATTKAAIDEPVDPVLDMQLTGQPWQVGDYLARKMGLQEPVTVSAACVSGLIAVIRGAMDIRSGKVDHALIVGFDLLSHFVVTGFSSLKSLSPTGARPFDCNRDGLSLGDGGGWMLLSAEDALLDSGDNPVYADSWAIACDAVHITAPSRTGVGLLSVLQQIMADNPPDIGGINGHGTATVYNDAMELVAFNKTMPPHTPLCSVKGSLGHSLGAAGIVEALLAVQSIQEMVLPPTVGLVKGEKTICRLSGTSPLPLAAPSVLTCNSGFGGINGGLLFRC</sequence>
<dbReference type="Pfam" id="PF02801">
    <property type="entry name" value="Ketoacyl-synt_C"/>
    <property type="match status" value="1"/>
</dbReference>
<dbReference type="Gene3D" id="3.40.47.10">
    <property type="match status" value="1"/>
</dbReference>
<evidence type="ECO:0000313" key="6">
    <source>
        <dbReference type="Proteomes" id="UP000199073"/>
    </source>
</evidence>
<dbReference type="InterPro" id="IPR000794">
    <property type="entry name" value="Beta-ketoacyl_synthase"/>
</dbReference>
<keyword evidence="6" id="KW-1185">Reference proteome</keyword>
<feature type="domain" description="Ketosynthase family 3 (KS3)" evidence="4">
    <location>
        <begin position="1"/>
        <end position="363"/>
    </location>
</feature>
<dbReference type="GO" id="GO:0004315">
    <property type="term" value="F:3-oxoacyl-[acyl-carrier-protein] synthase activity"/>
    <property type="evidence" value="ECO:0007669"/>
    <property type="project" value="TreeGrafter"/>
</dbReference>
<dbReference type="SMART" id="SM00825">
    <property type="entry name" value="PKS_KS"/>
    <property type="match status" value="1"/>
</dbReference>
<dbReference type="GO" id="GO:0006633">
    <property type="term" value="P:fatty acid biosynthetic process"/>
    <property type="evidence" value="ECO:0007669"/>
    <property type="project" value="TreeGrafter"/>
</dbReference>
<evidence type="ECO:0000256" key="1">
    <source>
        <dbReference type="ARBA" id="ARBA00008467"/>
    </source>
</evidence>
<evidence type="ECO:0000256" key="3">
    <source>
        <dbReference type="RuleBase" id="RU003694"/>
    </source>
</evidence>
<protein>
    <submittedName>
        <fullName evidence="5">3-oxoacyl-[acyl-carrier-protein] synthase-1</fullName>
    </submittedName>
</protein>
<dbReference type="PANTHER" id="PTHR11712:SF336">
    <property type="entry name" value="3-OXOACYL-[ACYL-CARRIER-PROTEIN] SYNTHASE, MITOCHONDRIAL"/>
    <property type="match status" value="1"/>
</dbReference>
<dbReference type="PROSITE" id="PS52004">
    <property type="entry name" value="KS3_2"/>
    <property type="match status" value="1"/>
</dbReference>
<evidence type="ECO:0000313" key="5">
    <source>
        <dbReference type="EMBL" id="SDP49253.1"/>
    </source>
</evidence>
<reference evidence="5 6" key="1">
    <citation type="submission" date="2016-10" db="EMBL/GenBank/DDBJ databases">
        <authorList>
            <person name="de Groot N.N."/>
        </authorList>
    </citation>
    <scope>NUCLEOTIDE SEQUENCE [LARGE SCALE GENOMIC DNA]</scope>
    <source>
        <strain evidence="5 6">DSM 12130</strain>
    </source>
</reference>
<evidence type="ECO:0000259" key="4">
    <source>
        <dbReference type="PROSITE" id="PS52004"/>
    </source>
</evidence>
<comment type="similarity">
    <text evidence="1 3">Belongs to the thiolase-like superfamily. Beta-ketoacyl-ACP synthases family.</text>
</comment>
<organism evidence="5 6">
    <name type="scientific">Desulforhopalus singaporensis</name>
    <dbReference type="NCBI Taxonomy" id="91360"/>
    <lineage>
        <taxon>Bacteria</taxon>
        <taxon>Pseudomonadati</taxon>
        <taxon>Thermodesulfobacteriota</taxon>
        <taxon>Desulfobulbia</taxon>
        <taxon>Desulfobulbales</taxon>
        <taxon>Desulfocapsaceae</taxon>
        <taxon>Desulforhopalus</taxon>
    </lineage>
</organism>
<proteinExistence type="inferred from homology"/>